<comment type="similarity">
    <text evidence="1">Belongs to the peptidase M16 family.</text>
</comment>
<dbReference type="PANTHER" id="PTHR43690:SF17">
    <property type="entry name" value="PROTEIN YHJJ"/>
    <property type="match status" value="1"/>
</dbReference>
<keyword evidence="2" id="KW-0645">Protease</keyword>
<dbReference type="PANTHER" id="PTHR43690">
    <property type="entry name" value="NARDILYSIN"/>
    <property type="match status" value="1"/>
</dbReference>
<dbReference type="Gene3D" id="3.30.830.10">
    <property type="entry name" value="Metalloenzyme, LuxS/M16 peptidase-like"/>
    <property type="match status" value="3"/>
</dbReference>
<keyword evidence="10" id="KW-1185">Reference proteome</keyword>
<dbReference type="RefSeq" id="WP_197162134.1">
    <property type="nucleotide sequence ID" value="NZ_JADZGI010000001.1"/>
</dbReference>
<keyword evidence="4" id="KW-0862">Zinc</keyword>
<evidence type="ECO:0000313" key="10">
    <source>
        <dbReference type="Proteomes" id="UP000617634"/>
    </source>
</evidence>
<dbReference type="Proteomes" id="UP000617634">
    <property type="component" value="Unassembled WGS sequence"/>
</dbReference>
<dbReference type="InterPro" id="IPR050626">
    <property type="entry name" value="Peptidase_M16"/>
</dbReference>
<keyword evidence="5" id="KW-0482">Metalloprotease</keyword>
<evidence type="ECO:0000259" key="8">
    <source>
        <dbReference type="Pfam" id="PF05193"/>
    </source>
</evidence>
<proteinExistence type="inferred from homology"/>
<name>A0A931ML08_9SPHN</name>
<feature type="chain" id="PRO_5037737517" evidence="6">
    <location>
        <begin position="28"/>
        <end position="992"/>
    </location>
</feature>
<protein>
    <submittedName>
        <fullName evidence="9">Insulinase family protein</fullName>
    </submittedName>
</protein>
<evidence type="ECO:0000259" key="7">
    <source>
        <dbReference type="Pfam" id="PF00675"/>
    </source>
</evidence>
<dbReference type="GO" id="GO:0008237">
    <property type="term" value="F:metallopeptidase activity"/>
    <property type="evidence" value="ECO:0007669"/>
    <property type="project" value="UniProtKB-KW"/>
</dbReference>
<evidence type="ECO:0000313" key="9">
    <source>
        <dbReference type="EMBL" id="MBH0112556.1"/>
    </source>
</evidence>
<dbReference type="GO" id="GO:0046872">
    <property type="term" value="F:metal ion binding"/>
    <property type="evidence" value="ECO:0007669"/>
    <property type="project" value="InterPro"/>
</dbReference>
<evidence type="ECO:0000256" key="5">
    <source>
        <dbReference type="ARBA" id="ARBA00023049"/>
    </source>
</evidence>
<feature type="domain" description="Peptidase M16 N-terminal" evidence="7">
    <location>
        <begin position="91"/>
        <end position="227"/>
    </location>
</feature>
<evidence type="ECO:0000256" key="6">
    <source>
        <dbReference type="SAM" id="SignalP"/>
    </source>
</evidence>
<keyword evidence="6" id="KW-0732">Signal</keyword>
<keyword evidence="3" id="KW-0378">Hydrolase</keyword>
<dbReference type="Pfam" id="PF00675">
    <property type="entry name" value="Peptidase_M16"/>
    <property type="match status" value="1"/>
</dbReference>
<feature type="signal peptide" evidence="6">
    <location>
        <begin position="1"/>
        <end position="27"/>
    </location>
</feature>
<dbReference type="Pfam" id="PF05193">
    <property type="entry name" value="Peptidase_M16_C"/>
    <property type="match status" value="2"/>
</dbReference>
<gene>
    <name evidence="9" type="ORF">I5E68_06265</name>
</gene>
<dbReference type="InterPro" id="IPR007863">
    <property type="entry name" value="Peptidase_M16_C"/>
</dbReference>
<dbReference type="AlphaFoldDB" id="A0A931ML08"/>
<evidence type="ECO:0000256" key="4">
    <source>
        <dbReference type="ARBA" id="ARBA00022833"/>
    </source>
</evidence>
<dbReference type="SUPFAM" id="SSF63411">
    <property type="entry name" value="LuxS/MPP-like metallohydrolase"/>
    <property type="match status" value="3"/>
</dbReference>
<dbReference type="EMBL" id="JADZGI010000001">
    <property type="protein sequence ID" value="MBH0112556.1"/>
    <property type="molecule type" value="Genomic_DNA"/>
</dbReference>
<reference evidence="9" key="1">
    <citation type="submission" date="2020-11" db="EMBL/GenBank/DDBJ databases">
        <title>Novosphingobium aureum sp. nov., a marine bacterium isolated from sediment of a salt flat.</title>
        <authorList>
            <person name="Yoo Y."/>
            <person name="Kim J.-J."/>
        </authorList>
    </citation>
    <scope>NUCLEOTIDE SEQUENCE</scope>
    <source>
        <strain evidence="9">YJ-S2-02</strain>
    </source>
</reference>
<dbReference type="GO" id="GO:0006508">
    <property type="term" value="P:proteolysis"/>
    <property type="evidence" value="ECO:0007669"/>
    <property type="project" value="UniProtKB-KW"/>
</dbReference>
<evidence type="ECO:0000256" key="3">
    <source>
        <dbReference type="ARBA" id="ARBA00022801"/>
    </source>
</evidence>
<accession>A0A931ML08</accession>
<organism evidence="9 10">
    <name type="scientific">Novosphingobium aureum</name>
    <dbReference type="NCBI Taxonomy" id="2792964"/>
    <lineage>
        <taxon>Bacteria</taxon>
        <taxon>Pseudomonadati</taxon>
        <taxon>Pseudomonadota</taxon>
        <taxon>Alphaproteobacteria</taxon>
        <taxon>Sphingomonadales</taxon>
        <taxon>Sphingomonadaceae</taxon>
        <taxon>Novosphingobium</taxon>
    </lineage>
</organism>
<evidence type="ECO:0000256" key="2">
    <source>
        <dbReference type="ARBA" id="ARBA00022670"/>
    </source>
</evidence>
<feature type="domain" description="Peptidase M16 C-terminal" evidence="8">
    <location>
        <begin position="241"/>
        <end position="309"/>
    </location>
</feature>
<dbReference type="InterPro" id="IPR011249">
    <property type="entry name" value="Metalloenz_LuxS/M16"/>
</dbReference>
<dbReference type="InterPro" id="IPR011765">
    <property type="entry name" value="Pept_M16_N"/>
</dbReference>
<sequence length="992" mass="107464">MTKSMRAASSLASLLVLMQVPAQSVLAQDAGSDLGAPLEASPVQAPVLQTNEDDPWLYRGSDIPRDKGWHFGEMDNGLRYAVRKNGVPPGQVSIRVRVDAGSLYETDSERGYAHLLEHMLFRQSKYIEEGQAIAAFQRLGATFGSDTNAVTSTTQTVFQLDLPNATASSLDETFKLMSGMVSAPTLSASNLKQDLPIVLAEMRERGGAAKRVQDAMQKVFYAGQPLSEREPIGTVQTLTSATPKSVRAFYQRWYRPDNVTVIVAGDADPAMLESYVRKWFGSWQAKGAKPEAPSFGAPVAPKGYAGNNKELAPVGETRVLVEPDLPPGMMVATLRPWHQVIDNIPYNQGLMTDAIAQAIINRRLESKARAGGSFLTASVNQEDVARSADVTFVSVTPLGDNWEAALRDVRAVIADAMTRAPTQAEIDREVAELDVAFQVPVEQQRILPGSKLADDLVNALDIRETVAAPDDVLRIFRESKPLFTPDAVLEHTRQLFSGTVTRAMFTTQEAGKVTDAALRQALIEPVKADATARLAVNSDPVSFDKLPAIGAPAQPVADTPTGLLDIEELTFANGVKVMLWPVTEEPGRVVVKARFGGGTRSIAPGDSPYITLGQYALVGSGLANLGQEELDQIATGRKMGFEFTVDDAAFQLKAETRPQDLADQLYLFAAKLDLPRWDVNPFERAKAAAKIQYDTYATSPQGVLNRDLQFYQRGEDPRFSTPTPAELDKTTPEGFKRVWSKALSEGPVEVQIYGDFDKAVAIPALEKTFGALKSRKPAASTADPAAVAVPKPSEKPIVLTHHGDPDQAAAVISWPTGGGSMGIRESRQLEILTQIFTNRLLDAVREKLGVAYSPYVYSSWPVDLQAGGSITAMAQVDPKSVPVFFQTADEIAQDLIANPPSAEELQLVTEPLRQQVTRAASSTAFFMNQLEGATSDPSRLGTVRTILYDYTETTPEKMQALAARYLGENASWRLAVMPQDKAGESGAVVASK</sequence>
<comment type="caution">
    <text evidence="9">The sequence shown here is derived from an EMBL/GenBank/DDBJ whole genome shotgun (WGS) entry which is preliminary data.</text>
</comment>
<feature type="domain" description="Peptidase M16 C-terminal" evidence="8">
    <location>
        <begin position="747"/>
        <end position="906"/>
    </location>
</feature>
<evidence type="ECO:0000256" key="1">
    <source>
        <dbReference type="ARBA" id="ARBA00007261"/>
    </source>
</evidence>